<dbReference type="EMBL" id="SLWV01000016">
    <property type="protein sequence ID" value="TCO73136.1"/>
    <property type="molecule type" value="Genomic_DNA"/>
</dbReference>
<dbReference type="PROSITE" id="PS50851">
    <property type="entry name" value="CHEW"/>
    <property type="match status" value="1"/>
</dbReference>
<dbReference type="GO" id="GO:0005829">
    <property type="term" value="C:cytosol"/>
    <property type="evidence" value="ECO:0007669"/>
    <property type="project" value="TreeGrafter"/>
</dbReference>
<accession>A0A4R2KQD3</accession>
<sequence>MTKDIEDIVRMEDLESEEDTQRGKFLIFSLGEGEYGIEIKYVIEIIRIQEITPIPDTLEYIKGVINLRGKIIPVMDVRHRFKKEERVYDDRTCIVVIEVKEVFIGLIVDRVVEVASIADTDIALPPKINKNTENKYIKGIGKSEEKIKLLLDCAKLLGDDEINMIQELT</sequence>
<name>A0A4R2KQD3_9FIRM</name>
<evidence type="ECO:0000259" key="1">
    <source>
        <dbReference type="PROSITE" id="PS50851"/>
    </source>
</evidence>
<dbReference type="PANTHER" id="PTHR22617">
    <property type="entry name" value="CHEMOTAXIS SENSOR HISTIDINE KINASE-RELATED"/>
    <property type="match status" value="1"/>
</dbReference>
<dbReference type="Gene3D" id="2.30.30.40">
    <property type="entry name" value="SH3 Domains"/>
    <property type="match status" value="1"/>
</dbReference>
<keyword evidence="3" id="KW-1185">Reference proteome</keyword>
<dbReference type="SMART" id="SM00260">
    <property type="entry name" value="CheW"/>
    <property type="match status" value="1"/>
</dbReference>
<comment type="caution">
    <text evidence="2">The sequence shown here is derived from an EMBL/GenBank/DDBJ whole genome shotgun (WGS) entry which is preliminary data.</text>
</comment>
<dbReference type="GO" id="GO:0006935">
    <property type="term" value="P:chemotaxis"/>
    <property type="evidence" value="ECO:0007669"/>
    <property type="project" value="InterPro"/>
</dbReference>
<dbReference type="RefSeq" id="WP_243116634.1">
    <property type="nucleotide sequence ID" value="NZ_SLWV01000016.1"/>
</dbReference>
<evidence type="ECO:0000313" key="3">
    <source>
        <dbReference type="Proteomes" id="UP000294919"/>
    </source>
</evidence>
<evidence type="ECO:0000313" key="2">
    <source>
        <dbReference type="EMBL" id="TCO73136.1"/>
    </source>
</evidence>
<dbReference type="Pfam" id="PF01584">
    <property type="entry name" value="CheW"/>
    <property type="match status" value="1"/>
</dbReference>
<dbReference type="AlphaFoldDB" id="A0A4R2KQD3"/>
<protein>
    <submittedName>
        <fullName evidence="2">Purine-binding chemotaxis protein CheW</fullName>
    </submittedName>
</protein>
<dbReference type="InterPro" id="IPR002545">
    <property type="entry name" value="CheW-lke_dom"/>
</dbReference>
<dbReference type="SUPFAM" id="SSF50341">
    <property type="entry name" value="CheW-like"/>
    <property type="match status" value="1"/>
</dbReference>
<dbReference type="InterPro" id="IPR039315">
    <property type="entry name" value="CheW"/>
</dbReference>
<dbReference type="Proteomes" id="UP000294919">
    <property type="component" value="Unassembled WGS sequence"/>
</dbReference>
<dbReference type="Gene3D" id="2.40.50.180">
    <property type="entry name" value="CheA-289, Domain 4"/>
    <property type="match status" value="1"/>
</dbReference>
<dbReference type="InterPro" id="IPR036061">
    <property type="entry name" value="CheW-like_dom_sf"/>
</dbReference>
<feature type="domain" description="CheW-like" evidence="1">
    <location>
        <begin position="22"/>
        <end position="162"/>
    </location>
</feature>
<reference evidence="2 3" key="1">
    <citation type="submission" date="2019-03" db="EMBL/GenBank/DDBJ databases">
        <title>Genomic Encyclopedia of Type Strains, Phase IV (KMG-IV): sequencing the most valuable type-strain genomes for metagenomic binning, comparative biology and taxonomic classification.</title>
        <authorList>
            <person name="Goeker M."/>
        </authorList>
    </citation>
    <scope>NUCLEOTIDE SEQUENCE [LARGE SCALE GENOMIC DNA]</scope>
    <source>
        <strain evidence="2 3">DSM 102940</strain>
    </source>
</reference>
<gene>
    <name evidence="2" type="ORF">EV214_11638</name>
</gene>
<dbReference type="GO" id="GO:0007165">
    <property type="term" value="P:signal transduction"/>
    <property type="evidence" value="ECO:0007669"/>
    <property type="project" value="InterPro"/>
</dbReference>
<proteinExistence type="predicted"/>
<organism evidence="2 3">
    <name type="scientific">Marinisporobacter balticus</name>
    <dbReference type="NCBI Taxonomy" id="2018667"/>
    <lineage>
        <taxon>Bacteria</taxon>
        <taxon>Bacillati</taxon>
        <taxon>Bacillota</taxon>
        <taxon>Clostridia</taxon>
        <taxon>Peptostreptococcales</taxon>
        <taxon>Thermotaleaceae</taxon>
        <taxon>Marinisporobacter</taxon>
    </lineage>
</organism>
<dbReference type="PANTHER" id="PTHR22617:SF23">
    <property type="entry name" value="CHEMOTAXIS PROTEIN CHEW"/>
    <property type="match status" value="1"/>
</dbReference>